<evidence type="ECO:0000313" key="5">
    <source>
        <dbReference type="Proteomes" id="UP000515123"/>
    </source>
</evidence>
<dbReference type="GO" id="GO:0008356">
    <property type="term" value="P:asymmetric cell division"/>
    <property type="evidence" value="ECO:0007669"/>
    <property type="project" value="InterPro"/>
</dbReference>
<dbReference type="STRING" id="4615.A0A199V033"/>
<feature type="region of interest" description="Disordered" evidence="2">
    <location>
        <begin position="410"/>
        <end position="431"/>
    </location>
</feature>
<dbReference type="Proteomes" id="UP000092600">
    <property type="component" value="Unassembled WGS sequence"/>
</dbReference>
<evidence type="ECO:0000313" key="6">
    <source>
        <dbReference type="RefSeq" id="XP_020095447.1"/>
    </source>
</evidence>
<evidence type="ECO:0000256" key="2">
    <source>
        <dbReference type="SAM" id="MobiDB-lite"/>
    </source>
</evidence>
<feature type="coiled-coil region" evidence="1">
    <location>
        <begin position="443"/>
        <end position="477"/>
    </location>
</feature>
<feature type="region of interest" description="Disordered" evidence="2">
    <location>
        <begin position="246"/>
        <end position="267"/>
    </location>
</feature>
<feature type="region of interest" description="Disordered" evidence="2">
    <location>
        <begin position="128"/>
        <end position="158"/>
    </location>
</feature>
<dbReference type="GeneID" id="109715067"/>
<proteinExistence type="predicted"/>
<feature type="coiled-coil region" evidence="1">
    <location>
        <begin position="351"/>
        <end position="387"/>
    </location>
</feature>
<feature type="compositionally biased region" description="Low complexity" evidence="2">
    <location>
        <begin position="131"/>
        <end position="143"/>
    </location>
</feature>
<protein>
    <submittedName>
        <fullName evidence="6">Uncharacterized protein LOC109715067</fullName>
    </submittedName>
</protein>
<evidence type="ECO:0000313" key="3">
    <source>
        <dbReference type="EMBL" id="OAY70250.1"/>
    </source>
</evidence>
<evidence type="ECO:0000256" key="1">
    <source>
        <dbReference type="SAM" id="Coils"/>
    </source>
</evidence>
<dbReference type="OrthoDB" id="1701885at2759"/>
<dbReference type="InterPro" id="IPR040348">
    <property type="entry name" value="POLAR-like"/>
</dbReference>
<evidence type="ECO:0000313" key="4">
    <source>
        <dbReference type="Proteomes" id="UP000092600"/>
    </source>
</evidence>
<sequence>MDRHGDQKRPESGSNIFRRLICRQISCDSFSDKEKVPCNTPRRSLESRVDCSLRQMASNSVTNGTSLMGSSEYVRDPSSILSLQPWIFKRENSQINEENMDPNGDFSDKYAYEMNGFTDASMAEASPRSVSLGYSSGRGQSSLRSRRSRRNTTKPLTSMENSLIPQLYNENFEIEEYVYSSFSSPRAVAARPFIVTDGSKIISKSGYEPSVVPFNFGLHKDNEVDSLRVKVPLFGFSPLPELRKMKRKSREREQVLDSSSSHRLSKHSHSQDLFDRTLLFSLGISIGILFSALSNNKEVEKLNTRLKRTENLVQDLQEELEMKDSLVVEELPREACGSQRDEQAKPHLPEVESMSKIEAELQAELERLELNMNANSLERRSSDLEEVDQELIGDVIHGELRADKLFKQTDITSGGDKDRDSKASSTGGVHDTNYSVCPKELSLRLHEVIQHRLEERIKELEESLSQSLKQLQLIEAEKVLSDRTFSNSDMGSSSNWESPTLIRRDSDSIQPFCLNLAGDALDAYKEAYNEFMRMADSEGNLPTDSANIRDEYGNELSHADRSLIWGLEEGRKDSVIMPPWEEVLKSRELNDTRESDGDEEEEYEDDESKLLIQQIVERARDGSPVLLHAQRILFSADE</sequence>
<name>A0A199V033_ANACO</name>
<dbReference type="EMBL" id="LSRQ01003987">
    <property type="protein sequence ID" value="OAY70250.1"/>
    <property type="molecule type" value="Genomic_DNA"/>
</dbReference>
<organism evidence="3 4">
    <name type="scientific">Ananas comosus</name>
    <name type="common">Pineapple</name>
    <name type="synonym">Ananas ananas</name>
    <dbReference type="NCBI Taxonomy" id="4615"/>
    <lineage>
        <taxon>Eukaryota</taxon>
        <taxon>Viridiplantae</taxon>
        <taxon>Streptophyta</taxon>
        <taxon>Embryophyta</taxon>
        <taxon>Tracheophyta</taxon>
        <taxon>Spermatophyta</taxon>
        <taxon>Magnoliopsida</taxon>
        <taxon>Liliopsida</taxon>
        <taxon>Poales</taxon>
        <taxon>Bromeliaceae</taxon>
        <taxon>Bromelioideae</taxon>
        <taxon>Ananas</taxon>
    </lineage>
</organism>
<feature type="coiled-coil region" evidence="1">
    <location>
        <begin position="299"/>
        <end position="326"/>
    </location>
</feature>
<feature type="region of interest" description="Disordered" evidence="2">
    <location>
        <begin position="587"/>
        <end position="607"/>
    </location>
</feature>
<accession>A0A199V033</accession>
<gene>
    <name evidence="6" type="primary">LOC109715067</name>
    <name evidence="3" type="ORF">ACMD2_06176</name>
</gene>
<reference evidence="3 4" key="1">
    <citation type="journal article" date="2016" name="DNA Res.">
        <title>The draft genome of MD-2 pineapple using hybrid error correction of long reads.</title>
        <authorList>
            <person name="Redwan R.M."/>
            <person name="Saidin A."/>
            <person name="Kumar S.V."/>
        </authorList>
    </citation>
    <scope>NUCLEOTIDE SEQUENCE [LARGE SCALE GENOMIC DNA]</scope>
    <source>
        <strain evidence="4">cv. MD2</strain>
        <tissue evidence="3">Leaf</tissue>
    </source>
</reference>
<dbReference type="PANTHER" id="PTHR33476">
    <property type="entry name" value="EMB|CAB62613.1"/>
    <property type="match status" value="1"/>
</dbReference>
<reference evidence="6" key="2">
    <citation type="submission" date="2025-04" db="UniProtKB">
        <authorList>
            <consortium name="RefSeq"/>
        </authorList>
    </citation>
    <scope>IDENTIFICATION</scope>
    <source>
        <tissue evidence="6">Leaf</tissue>
    </source>
</reference>
<dbReference type="RefSeq" id="XP_020095447.1">
    <property type="nucleotide sequence ID" value="XM_020239858.1"/>
</dbReference>
<keyword evidence="1" id="KW-0175">Coiled coil</keyword>
<keyword evidence="5" id="KW-1185">Reference proteome</keyword>
<dbReference type="PANTHER" id="PTHR33476:SF7">
    <property type="entry name" value="EMB|CAB62613.1"/>
    <property type="match status" value="1"/>
</dbReference>
<dbReference type="Proteomes" id="UP000515123">
    <property type="component" value="Linkage group 9"/>
</dbReference>
<dbReference type="AlphaFoldDB" id="A0A199V033"/>
<feature type="compositionally biased region" description="Acidic residues" evidence="2">
    <location>
        <begin position="596"/>
        <end position="607"/>
    </location>
</feature>